<evidence type="ECO:0000313" key="2">
    <source>
        <dbReference type="Proteomes" id="UP001153148"/>
    </source>
</evidence>
<proteinExistence type="predicted"/>
<accession>A0ABN7P564</accession>
<gene>
    <name evidence="1" type="ORF">TPAB3V08_LOCUS9121</name>
</gene>
<evidence type="ECO:0000313" key="1">
    <source>
        <dbReference type="EMBL" id="CAG2062169.1"/>
    </source>
</evidence>
<keyword evidence="2" id="KW-1185">Reference proteome</keyword>
<name>A0ABN7P564_TIMPD</name>
<organism evidence="1 2">
    <name type="scientific">Timema podura</name>
    <name type="common">Walking stick</name>
    <dbReference type="NCBI Taxonomy" id="61482"/>
    <lineage>
        <taxon>Eukaryota</taxon>
        <taxon>Metazoa</taxon>
        <taxon>Ecdysozoa</taxon>
        <taxon>Arthropoda</taxon>
        <taxon>Hexapoda</taxon>
        <taxon>Insecta</taxon>
        <taxon>Pterygota</taxon>
        <taxon>Neoptera</taxon>
        <taxon>Polyneoptera</taxon>
        <taxon>Phasmatodea</taxon>
        <taxon>Timematodea</taxon>
        <taxon>Timematoidea</taxon>
        <taxon>Timematidae</taxon>
        <taxon>Timema</taxon>
    </lineage>
</organism>
<comment type="caution">
    <text evidence="1">The sequence shown here is derived from an EMBL/GenBank/DDBJ whole genome shotgun (WGS) entry which is preliminary data.</text>
</comment>
<sequence>MSSDLPYLPINNVAEGWLNIKEISRIVTKYTKHRVKRSILLYKHAKRPTQVSNQIKASISSWLAYNMMGVFEPPKPPLGYGLEGVFEPPKPPLGYGLEVH</sequence>
<reference evidence="1" key="1">
    <citation type="submission" date="2021-03" db="EMBL/GenBank/DDBJ databases">
        <authorList>
            <person name="Tran Van P."/>
        </authorList>
    </citation>
    <scope>NUCLEOTIDE SEQUENCE</scope>
</reference>
<dbReference type="Proteomes" id="UP001153148">
    <property type="component" value="Unassembled WGS sequence"/>
</dbReference>
<protein>
    <recommendedName>
        <fullName evidence="3">Transposase</fullName>
    </recommendedName>
</protein>
<feature type="non-terminal residue" evidence="1">
    <location>
        <position position="100"/>
    </location>
</feature>
<evidence type="ECO:0008006" key="3">
    <source>
        <dbReference type="Google" id="ProtNLM"/>
    </source>
</evidence>
<dbReference type="EMBL" id="CAJPIN010018945">
    <property type="protein sequence ID" value="CAG2062169.1"/>
    <property type="molecule type" value="Genomic_DNA"/>
</dbReference>